<feature type="signal peptide" evidence="1">
    <location>
        <begin position="1"/>
        <end position="26"/>
    </location>
</feature>
<organism evidence="2 3">
    <name type="scientific">Flavobacterium kingsejongi</name>
    <dbReference type="NCBI Taxonomy" id="1678728"/>
    <lineage>
        <taxon>Bacteria</taxon>
        <taxon>Pseudomonadati</taxon>
        <taxon>Bacteroidota</taxon>
        <taxon>Flavobacteriia</taxon>
        <taxon>Flavobacteriales</taxon>
        <taxon>Flavobacteriaceae</taxon>
        <taxon>Flavobacterium</taxon>
    </lineage>
</organism>
<keyword evidence="1" id="KW-0732">Signal</keyword>
<protein>
    <submittedName>
        <fullName evidence="2">Uncharacterized protein</fullName>
    </submittedName>
</protein>
<evidence type="ECO:0000313" key="2">
    <source>
        <dbReference type="EMBL" id="AWG24127.1"/>
    </source>
</evidence>
<keyword evidence="3" id="KW-1185">Reference proteome</keyword>
<reference evidence="2 3" key="1">
    <citation type="submission" date="2017-04" db="EMBL/GenBank/DDBJ databases">
        <title>Complete genome sequence of Flavobacterium kingsejong AJ004.</title>
        <authorList>
            <person name="Lee P.C."/>
        </authorList>
    </citation>
    <scope>NUCLEOTIDE SEQUENCE [LARGE SCALE GENOMIC DNA]</scope>
    <source>
        <strain evidence="2 3">AJ004</strain>
    </source>
</reference>
<evidence type="ECO:0000256" key="1">
    <source>
        <dbReference type="SAM" id="SignalP"/>
    </source>
</evidence>
<proteinExistence type="predicted"/>
<dbReference type="EMBL" id="CP020919">
    <property type="protein sequence ID" value="AWG24127.1"/>
    <property type="molecule type" value="Genomic_DNA"/>
</dbReference>
<sequence length="111" mass="12419">MKAIRKLSAPLYLMLLVLLLSVASCNDDDTGTFNARESQEMEIVATIKTWVGRNRSELENKIIWSSPEFIARNAAGDAVVRFSVIQENNADLNKITFTVDNGTVLTEKEKE</sequence>
<dbReference type="Proteomes" id="UP000244677">
    <property type="component" value="Chromosome"/>
</dbReference>
<accession>A0A2S1LK57</accession>
<dbReference type="PROSITE" id="PS51257">
    <property type="entry name" value="PROKAR_LIPOPROTEIN"/>
    <property type="match status" value="1"/>
</dbReference>
<name>A0A2S1LK57_9FLAO</name>
<evidence type="ECO:0000313" key="3">
    <source>
        <dbReference type="Proteomes" id="UP000244677"/>
    </source>
</evidence>
<gene>
    <name evidence="2" type="ORF">FK004_02260</name>
</gene>
<feature type="chain" id="PRO_5015751273" evidence="1">
    <location>
        <begin position="27"/>
        <end position="111"/>
    </location>
</feature>
<dbReference type="KEGG" id="fki:FK004_02260"/>
<dbReference type="RefSeq" id="WP_108735784.1">
    <property type="nucleotide sequence ID" value="NZ_CP020919.1"/>
</dbReference>
<dbReference type="AlphaFoldDB" id="A0A2S1LK57"/>